<evidence type="ECO:0000313" key="4">
    <source>
        <dbReference type="Proteomes" id="UP000544095"/>
    </source>
</evidence>
<dbReference type="Pfam" id="PF21762">
    <property type="entry name" value="DEDDh_C"/>
    <property type="match status" value="1"/>
</dbReference>
<reference evidence="3 4" key="1">
    <citation type="submission" date="2020-05" db="EMBL/GenBank/DDBJ databases">
        <title>Identification and distribution of gene clusters putatively required for synthesis of sphingolipid metabolism inhibitors in phylogenetically diverse species of the filamentous fungus Fusarium.</title>
        <authorList>
            <person name="Kim H.-S."/>
            <person name="Busman M."/>
            <person name="Brown D.W."/>
            <person name="Divon H."/>
            <person name="Uhlig S."/>
            <person name="Proctor R.H."/>
        </authorList>
    </citation>
    <scope>NUCLEOTIDE SEQUENCE [LARGE SCALE GENOMIC DNA]</scope>
    <source>
        <strain evidence="3 4">NRRL 25211</strain>
    </source>
</reference>
<evidence type="ECO:0000256" key="1">
    <source>
        <dbReference type="SAM" id="MobiDB-lite"/>
    </source>
</evidence>
<dbReference type="Proteomes" id="UP000544095">
    <property type="component" value="Unassembled WGS sequence"/>
</dbReference>
<accession>A0A8H5KGS1</accession>
<evidence type="ECO:0000313" key="3">
    <source>
        <dbReference type="EMBL" id="KAF5572388.1"/>
    </source>
</evidence>
<protein>
    <submittedName>
        <fullName evidence="3">QDE-2-interacting protein</fullName>
    </submittedName>
</protein>
<dbReference type="EMBL" id="JAAOAR010000939">
    <property type="protein sequence ID" value="KAF5572388.1"/>
    <property type="molecule type" value="Genomic_DNA"/>
</dbReference>
<evidence type="ECO:0000259" key="2">
    <source>
        <dbReference type="Pfam" id="PF21762"/>
    </source>
</evidence>
<dbReference type="InterPro" id="IPR040151">
    <property type="entry name" value="Gfd2/YDR514C-like"/>
</dbReference>
<comment type="caution">
    <text evidence="3">The sequence shown here is derived from an EMBL/GenBank/DDBJ whole genome shotgun (WGS) entry which is preliminary data.</text>
</comment>
<organism evidence="3 4">
    <name type="scientific">Fusarium pseudoanthophilum</name>
    <dbReference type="NCBI Taxonomy" id="48495"/>
    <lineage>
        <taxon>Eukaryota</taxon>
        <taxon>Fungi</taxon>
        <taxon>Dikarya</taxon>
        <taxon>Ascomycota</taxon>
        <taxon>Pezizomycotina</taxon>
        <taxon>Sordariomycetes</taxon>
        <taxon>Hypocreomycetidae</taxon>
        <taxon>Hypocreales</taxon>
        <taxon>Nectriaceae</taxon>
        <taxon>Fusarium</taxon>
        <taxon>Fusarium fujikuroi species complex</taxon>
    </lineage>
</organism>
<sequence length="326" mass="37434">MLYSKNMDDSSDEPSEHSWFKRPELFVPQWVMGYAIETQRVSRWSWIQHEHLETWQYKKDSSFQILSIDVADVVMHDDQVHSFQIGISILDTERLGDALAKPPKPNVNLAASVVQSHHWVVGDEEYSPEFEDMFRFGRMKYVPMDDFEEEITAIIKNNGFYLITHGRDESLSFLRSCGVRFHAIRTIDTSQAVEEVFHVPTGKMISKGEMIQKIGVACHDPFLAGNSAHFTLRILLKLINEDVDRHLHRGGVPMDQWSLLLQRIVKSPPKKRKLRPRRSSPHTSEQSYNFSIASCLLSSLAFTPRSSQQGQGYVESQADVKTLAEE</sequence>
<name>A0A8H5KGS1_9HYPO</name>
<feature type="region of interest" description="Disordered" evidence="1">
    <location>
        <begin position="305"/>
        <end position="326"/>
    </location>
</feature>
<gene>
    <name evidence="3" type="ORF">FPANT_13126</name>
</gene>
<dbReference type="InterPro" id="IPR048519">
    <property type="entry name" value="Gfd2/YDR514C-like_C"/>
</dbReference>
<proteinExistence type="predicted"/>
<dbReference type="PANTHER" id="PTHR28083">
    <property type="entry name" value="GOOD FOR FULL DBP5 ACTIVITY PROTEIN 2"/>
    <property type="match status" value="1"/>
</dbReference>
<feature type="domain" description="Gfd2/YDR514C-like C-terminal" evidence="2">
    <location>
        <begin position="66"/>
        <end position="237"/>
    </location>
</feature>
<dbReference type="PANTHER" id="PTHR28083:SF1">
    <property type="entry name" value="GOOD FOR FULL DBP5 ACTIVITY PROTEIN 2"/>
    <property type="match status" value="1"/>
</dbReference>
<keyword evidence="4" id="KW-1185">Reference proteome</keyword>
<dbReference type="AlphaFoldDB" id="A0A8H5KGS1"/>